<dbReference type="Proteomes" id="UP000288363">
    <property type="component" value="Segment"/>
</dbReference>
<dbReference type="GeneID" id="55612982"/>
<protein>
    <submittedName>
        <fullName evidence="1">Major capsid protein</fullName>
    </submittedName>
</protein>
<name>A0A3S9UQI1_9CAUD</name>
<reference evidence="1 2" key="1">
    <citation type="submission" date="2018-12" db="EMBL/GenBank/DDBJ databases">
        <authorList>
            <person name="Almail A."/>
            <person name="Dorhout K.E."/>
            <person name="Johnson J."/>
            <person name="Jorgensen H.J."/>
            <person name="Tolsma S."/>
            <person name="Garlena R.A."/>
            <person name="Russell D.A."/>
            <person name="Pope W.H."/>
            <person name="Jacobs-Sera D."/>
            <person name="Hatfull G.F."/>
        </authorList>
    </citation>
    <scope>NUCLEOTIDE SEQUENCE [LARGE SCALE GENOMIC DNA]</scope>
</reference>
<proteinExistence type="predicted"/>
<accession>A0A3S9UQI1</accession>
<keyword evidence="2" id="KW-1185">Reference proteome</keyword>
<dbReference type="RefSeq" id="YP_009842721.1">
    <property type="nucleotide sequence ID" value="NC_048743.1"/>
</dbReference>
<dbReference type="KEGG" id="vg:55612982"/>
<evidence type="ECO:0000313" key="2">
    <source>
        <dbReference type="Proteomes" id="UP000288363"/>
    </source>
</evidence>
<evidence type="ECO:0000313" key="1">
    <source>
        <dbReference type="EMBL" id="AZS12559.1"/>
    </source>
</evidence>
<sequence>MTTALLERPSGSARSVSDLEIVPPHDPRLMALSAWDYLGGGTAPVRQEGIMTGGDLVTATADGTDLNALWNEFALTTEIYNEEMDRLIELLTFNVEVPVEPVVQIGEVTFEEASELGVPRGAGLPIDVFQMGYDLRHYDKRNAYTWMFLADADARQVEAIHNAILWAHKRLVFRKVMEAIFDNRVRRANIRNQAYNVYPLYNGTDGVAPPPFANNTFDASHTHYVRSGNTALDPGDLDTLYMLLAEHGYSAEGGTEFLLLVNKAEADVIRTFRRGVMTNGVTATYDFIQSPGQPATVLPNAEGLLGTQPGDVFRGIPIIGKYGHLHIAENTYIPAGYLVLIGSGGRFDLRNPVGLRSHQNPAMQGLRIIPGNYQRYPLIDAFYAWSGGTGIRQRGGAAVMQLGELPHSNYVIPTQFRKGGGFLV</sequence>
<gene>
    <name evidence="1" type="primary">23</name>
    <name evidence="1" type="ORF">SEA_DRLUPO_23</name>
</gene>
<organism evidence="1 2">
    <name type="scientific">Mycobacterium phage DrLupo</name>
    <dbReference type="NCBI Taxonomy" id="2499037"/>
    <lineage>
        <taxon>Viruses</taxon>
        <taxon>Duplodnaviria</taxon>
        <taxon>Heunggongvirae</taxon>
        <taxon>Uroviricota</taxon>
        <taxon>Caudoviricetes</taxon>
        <taxon>Barnyardvirus</taxon>
        <taxon>Barnyardvirus drlupo</taxon>
    </lineage>
</organism>
<dbReference type="EMBL" id="MK279909">
    <property type="protein sequence ID" value="AZS12559.1"/>
    <property type="molecule type" value="Genomic_DNA"/>
</dbReference>